<dbReference type="CDD" id="cd06222">
    <property type="entry name" value="RNase_H_like"/>
    <property type="match status" value="1"/>
</dbReference>
<dbReference type="AlphaFoldDB" id="A0A834WKU5"/>
<gene>
    <name evidence="2" type="ORF">G2W53_017836</name>
</gene>
<dbReference type="GO" id="GO:0004523">
    <property type="term" value="F:RNA-DNA hybrid ribonuclease activity"/>
    <property type="evidence" value="ECO:0007669"/>
    <property type="project" value="InterPro"/>
</dbReference>
<dbReference type="GO" id="GO:0003676">
    <property type="term" value="F:nucleic acid binding"/>
    <property type="evidence" value="ECO:0007669"/>
    <property type="project" value="InterPro"/>
</dbReference>
<dbReference type="Pfam" id="PF13456">
    <property type="entry name" value="RVT_3"/>
    <property type="match status" value="1"/>
</dbReference>
<evidence type="ECO:0000259" key="1">
    <source>
        <dbReference type="Pfam" id="PF13456"/>
    </source>
</evidence>
<name>A0A834WKU5_9FABA</name>
<dbReference type="PANTHER" id="PTHR47723">
    <property type="entry name" value="OS05G0353850 PROTEIN"/>
    <property type="match status" value="1"/>
</dbReference>
<dbReference type="InterPro" id="IPR002156">
    <property type="entry name" value="RNaseH_domain"/>
</dbReference>
<feature type="domain" description="RNase H type-1" evidence="1">
    <location>
        <begin position="217"/>
        <end position="271"/>
    </location>
</feature>
<dbReference type="InterPro" id="IPR044730">
    <property type="entry name" value="RNase_H-like_dom_plant"/>
</dbReference>
<evidence type="ECO:0000313" key="2">
    <source>
        <dbReference type="EMBL" id="KAF7826672.1"/>
    </source>
</evidence>
<accession>A0A834WKU5</accession>
<reference evidence="2" key="1">
    <citation type="submission" date="2020-09" db="EMBL/GenBank/DDBJ databases">
        <title>Genome-Enabled Discovery of Anthraquinone Biosynthesis in Senna tora.</title>
        <authorList>
            <person name="Kang S.-H."/>
            <person name="Pandey R.P."/>
            <person name="Lee C.-M."/>
            <person name="Sim J.-S."/>
            <person name="Jeong J.-T."/>
            <person name="Choi B.-S."/>
            <person name="Jung M."/>
            <person name="Ginzburg D."/>
            <person name="Zhao K."/>
            <person name="Won S.Y."/>
            <person name="Oh T.-J."/>
            <person name="Yu Y."/>
            <person name="Kim N.-H."/>
            <person name="Lee O.R."/>
            <person name="Lee T.-H."/>
            <person name="Bashyal P."/>
            <person name="Kim T.-S."/>
            <person name="Lee W.-H."/>
            <person name="Kawkins C."/>
            <person name="Kim C.-K."/>
            <person name="Kim J.S."/>
            <person name="Ahn B.O."/>
            <person name="Rhee S.Y."/>
            <person name="Sohng J.K."/>
        </authorList>
    </citation>
    <scope>NUCLEOTIDE SEQUENCE</scope>
    <source>
        <tissue evidence="2">Leaf</tissue>
    </source>
</reference>
<protein>
    <submittedName>
        <fullName evidence="2">Ribonuclease H</fullName>
    </submittedName>
</protein>
<comment type="caution">
    <text evidence="2">The sequence shown here is derived from an EMBL/GenBank/DDBJ whole genome shotgun (WGS) entry which is preliminary data.</text>
</comment>
<dbReference type="InterPro" id="IPR036397">
    <property type="entry name" value="RNaseH_sf"/>
</dbReference>
<proteinExistence type="predicted"/>
<sequence length="280" mass="31454">MNGAKGKKGTMTIKVDLEKAYGRVDWAFLENTLKAVGVSENLLCVIMQCVSTPTMQFETEKKVSEYCTLDGLWNWSAFSHLLPQDILMSIGVIPPPSHVLGEDANICILIEQKRYKRNLTDSDTCKRCNSTSETVLHCVRDWPMVSPLWEALIDADQKNLVLNNKRNKGIDLISLINSHLRELQTVAKLPQNDLKIKNDQHCHIKWYPPSPGWIKLNVDGSHHNTTGSSACGGVARDENGNWLFGFARRLGKMNAIYVEMWGIIFGVCIAKETAKQAIQE</sequence>
<dbReference type="OrthoDB" id="1938131at2759"/>
<dbReference type="SUPFAM" id="SSF53098">
    <property type="entry name" value="Ribonuclease H-like"/>
    <property type="match status" value="1"/>
</dbReference>
<dbReference type="Gene3D" id="3.30.420.10">
    <property type="entry name" value="Ribonuclease H-like superfamily/Ribonuclease H"/>
    <property type="match status" value="1"/>
</dbReference>
<dbReference type="Proteomes" id="UP000634136">
    <property type="component" value="Unassembled WGS sequence"/>
</dbReference>
<dbReference type="InterPro" id="IPR012337">
    <property type="entry name" value="RNaseH-like_sf"/>
</dbReference>
<evidence type="ECO:0000313" key="3">
    <source>
        <dbReference type="Proteomes" id="UP000634136"/>
    </source>
</evidence>
<keyword evidence="3" id="KW-1185">Reference proteome</keyword>
<organism evidence="2 3">
    <name type="scientific">Senna tora</name>
    <dbReference type="NCBI Taxonomy" id="362788"/>
    <lineage>
        <taxon>Eukaryota</taxon>
        <taxon>Viridiplantae</taxon>
        <taxon>Streptophyta</taxon>
        <taxon>Embryophyta</taxon>
        <taxon>Tracheophyta</taxon>
        <taxon>Spermatophyta</taxon>
        <taxon>Magnoliopsida</taxon>
        <taxon>eudicotyledons</taxon>
        <taxon>Gunneridae</taxon>
        <taxon>Pentapetalae</taxon>
        <taxon>rosids</taxon>
        <taxon>fabids</taxon>
        <taxon>Fabales</taxon>
        <taxon>Fabaceae</taxon>
        <taxon>Caesalpinioideae</taxon>
        <taxon>Cassia clade</taxon>
        <taxon>Senna</taxon>
    </lineage>
</organism>
<dbReference type="InterPro" id="IPR053151">
    <property type="entry name" value="RNase_H-like"/>
</dbReference>
<dbReference type="PANTHER" id="PTHR47723:SF19">
    <property type="entry name" value="POLYNUCLEOTIDYL TRANSFERASE, RIBONUCLEASE H-LIKE SUPERFAMILY PROTEIN"/>
    <property type="match status" value="1"/>
</dbReference>
<dbReference type="EMBL" id="JAAIUW010000006">
    <property type="protein sequence ID" value="KAF7826672.1"/>
    <property type="molecule type" value="Genomic_DNA"/>
</dbReference>